<dbReference type="PANTHER" id="PTHR35871:SF1">
    <property type="entry name" value="CXC1-LIKE CYSTEINE CLUSTER ASSOCIATED WITH KDZ TRANSPOSASES DOMAIN-CONTAINING PROTEIN"/>
    <property type="match status" value="1"/>
</dbReference>
<dbReference type="Gene3D" id="3.30.420.10">
    <property type="entry name" value="Ribonuclease H-like superfamily/Ribonuclease H"/>
    <property type="match status" value="1"/>
</dbReference>
<dbReference type="AlphaFoldDB" id="A0A0C3AXG2"/>
<sequence>YAALVQFYKHRQQHGRLESAQFVSEALARGPYFAKTLRTHARYFESNQSLRPSRYGYKARLSGLMNDEKVMEDVKAWLRTLKVGTITPQLLCDRLQTVILPTHGFRKTTISVRHVQRWLPRLGYQRRAHMKGIYWDGHERSDVQKRRKAYINELEDLSRLVHNDDPNAPMVPVAPTLGPDQKEHVLLFHDEMAIHANDCRKHYWALPTETVLRKKDQGRLMMVSEFITSVTSSGRLVMSEDQWQKQLELPEEQRLPREARVIIYPSGKPGTDDYWNMKQMISQTIKLAEYILPGKVLVFIFDNSSAHNSMPPDALHVLRMNIGPGGAQSHMRDTLIPSDNPNGLGGTAQAMQFPESLPENDPHKEFEGKPKGIRRVLEERGLVSLERDPKKRGIKVLNQAGDRIIGQCKMCKDKKARKPPPDINANSLELNANTPSESESDDEGRVDCCMSRMLSQQGDFKGQMSMLEQVITNAGHQCIFLPKFHCELNPIEYYWGWVKRRFRERCNGQFDASKKLLTDSLDACPGEVIRRFIRRADRYASVYRLGATGPLADFAVRKYRSHRAV</sequence>
<feature type="non-terminal residue" evidence="2">
    <location>
        <position position="565"/>
    </location>
</feature>
<evidence type="ECO:0000313" key="2">
    <source>
        <dbReference type="EMBL" id="KIM29215.1"/>
    </source>
</evidence>
<dbReference type="PANTHER" id="PTHR35871">
    <property type="entry name" value="EXPRESSED PROTEIN"/>
    <property type="match status" value="1"/>
</dbReference>
<reference evidence="3" key="2">
    <citation type="submission" date="2015-01" db="EMBL/GenBank/DDBJ databases">
        <title>Evolutionary Origins and Diversification of the Mycorrhizal Mutualists.</title>
        <authorList>
            <consortium name="DOE Joint Genome Institute"/>
            <consortium name="Mycorrhizal Genomics Consortium"/>
            <person name="Kohler A."/>
            <person name="Kuo A."/>
            <person name="Nagy L.G."/>
            <person name="Floudas D."/>
            <person name="Copeland A."/>
            <person name="Barry K.W."/>
            <person name="Cichocki N."/>
            <person name="Veneault-Fourrey C."/>
            <person name="LaButti K."/>
            <person name="Lindquist E.A."/>
            <person name="Lipzen A."/>
            <person name="Lundell T."/>
            <person name="Morin E."/>
            <person name="Murat C."/>
            <person name="Riley R."/>
            <person name="Ohm R."/>
            <person name="Sun H."/>
            <person name="Tunlid A."/>
            <person name="Henrissat B."/>
            <person name="Grigoriev I.V."/>
            <person name="Hibbett D.S."/>
            <person name="Martin F."/>
        </authorList>
    </citation>
    <scope>NUCLEOTIDE SEQUENCE [LARGE SCALE GENOMIC DNA]</scope>
    <source>
        <strain evidence="3">MAFF 305830</strain>
    </source>
</reference>
<feature type="compositionally biased region" description="Polar residues" evidence="1">
    <location>
        <begin position="424"/>
        <end position="437"/>
    </location>
</feature>
<feature type="non-terminal residue" evidence="2">
    <location>
        <position position="1"/>
    </location>
</feature>
<dbReference type="EMBL" id="KN824289">
    <property type="protein sequence ID" value="KIM29215.1"/>
    <property type="molecule type" value="Genomic_DNA"/>
</dbReference>
<protein>
    <recommendedName>
        <fullName evidence="4">Tc1-like transposase DDE domain-containing protein</fullName>
    </recommendedName>
</protein>
<dbReference type="Proteomes" id="UP000054097">
    <property type="component" value="Unassembled WGS sequence"/>
</dbReference>
<proteinExistence type="predicted"/>
<evidence type="ECO:0000313" key="3">
    <source>
        <dbReference type="Proteomes" id="UP000054097"/>
    </source>
</evidence>
<dbReference type="OrthoDB" id="2449121at2759"/>
<dbReference type="HOGENOM" id="CLU_005726_6_1_1"/>
<reference evidence="2 3" key="1">
    <citation type="submission" date="2014-04" db="EMBL/GenBank/DDBJ databases">
        <authorList>
            <consortium name="DOE Joint Genome Institute"/>
            <person name="Kuo A."/>
            <person name="Zuccaro A."/>
            <person name="Kohler A."/>
            <person name="Nagy L.G."/>
            <person name="Floudas D."/>
            <person name="Copeland A."/>
            <person name="Barry K.W."/>
            <person name="Cichocki N."/>
            <person name="Veneault-Fourrey C."/>
            <person name="LaButti K."/>
            <person name="Lindquist E.A."/>
            <person name="Lipzen A."/>
            <person name="Lundell T."/>
            <person name="Morin E."/>
            <person name="Murat C."/>
            <person name="Sun H."/>
            <person name="Tunlid A."/>
            <person name="Henrissat B."/>
            <person name="Grigoriev I.V."/>
            <person name="Hibbett D.S."/>
            <person name="Martin F."/>
            <person name="Nordberg H.P."/>
            <person name="Cantor M.N."/>
            <person name="Hua S.X."/>
        </authorList>
    </citation>
    <scope>NUCLEOTIDE SEQUENCE [LARGE SCALE GENOMIC DNA]</scope>
    <source>
        <strain evidence="2 3">MAFF 305830</strain>
    </source>
</reference>
<keyword evidence="3" id="KW-1185">Reference proteome</keyword>
<accession>A0A0C3AXG2</accession>
<feature type="region of interest" description="Disordered" evidence="1">
    <location>
        <begin position="412"/>
        <end position="444"/>
    </location>
</feature>
<evidence type="ECO:0008006" key="4">
    <source>
        <dbReference type="Google" id="ProtNLM"/>
    </source>
</evidence>
<dbReference type="GO" id="GO:0003676">
    <property type="term" value="F:nucleic acid binding"/>
    <property type="evidence" value="ECO:0007669"/>
    <property type="project" value="InterPro"/>
</dbReference>
<organism evidence="2 3">
    <name type="scientific">Serendipita vermifera MAFF 305830</name>
    <dbReference type="NCBI Taxonomy" id="933852"/>
    <lineage>
        <taxon>Eukaryota</taxon>
        <taxon>Fungi</taxon>
        <taxon>Dikarya</taxon>
        <taxon>Basidiomycota</taxon>
        <taxon>Agaricomycotina</taxon>
        <taxon>Agaricomycetes</taxon>
        <taxon>Sebacinales</taxon>
        <taxon>Serendipitaceae</taxon>
        <taxon>Serendipita</taxon>
    </lineage>
</organism>
<name>A0A0C3AXG2_SERVB</name>
<gene>
    <name evidence="2" type="ORF">M408DRAFT_35243</name>
</gene>
<evidence type="ECO:0000256" key="1">
    <source>
        <dbReference type="SAM" id="MobiDB-lite"/>
    </source>
</evidence>
<dbReference type="InterPro" id="IPR036397">
    <property type="entry name" value="RNaseH_sf"/>
</dbReference>